<feature type="repeat" description="PPR" evidence="3">
    <location>
        <begin position="383"/>
        <end position="417"/>
    </location>
</feature>
<accession>A0A2K3PCB4</accession>
<dbReference type="NCBIfam" id="TIGR00756">
    <property type="entry name" value="PPR"/>
    <property type="match status" value="5"/>
</dbReference>
<gene>
    <name evidence="4" type="ORF">L195_g009575</name>
</gene>
<dbReference type="EMBL" id="ASHM01005676">
    <property type="protein sequence ID" value="PNY12930.1"/>
    <property type="molecule type" value="Genomic_DNA"/>
</dbReference>
<sequence length="893" mass="101577">MLPLKHVVTKHKPKFKFNFLFSSSSSSSSTSSPSSSPSCTSIYSPTTSFSITENENDVASSFKTWFQTRHRYDDPLLLRIYQILSSGDDFSSSLSSLSLPLSEPFVIRVLRHGGDNNDILSCLKFFDWAGRQPCFNHTRATFIAIFRILTRGNLMPLVLDFLQLFRKRGFQHRVRFNDTLVVGYAIAGKPDVALHVFGKMRFQGLDLDGFGYHILLNALAEDNYFNAFNTILNQIRIRGYATSVTDSIVVKCMCKQGRLDEAEDYLNGLLGSGKELHGSEVSLLVSSLCDRNRFDHAVEVVKEFGKSGLVPMEHAYGACVKGLVKGGRLDEALEFFRQKRDSGGYVPGLLRYNMLICRLLRESRLREVFDLLVDMNESCMTPDMVTMNSVLCFFCKAGMVDVALQLYKSRSQFGLNPNQMAYKYLILTLCWDESVKEACRVLKSSIGNGFFPDRQTFSTLANALCRERKVDEMKELIHFALKHDFTPSAVTYDNFISALCRAGRVEDGYLIHGELNNATARLSYSKMINSFIKKKKGDIAARLLVEMKEKNLQLTRTLCRAVIFSLLDMDNPITRVFNLLDMLTHGKPDTQIFNFFIDGAGHARKTDLARKIYELMLLNNIVPTIVSQALLLNSYLGSERISEALNFFYSLRDQGVVSKRLYSSMINGLCKHNKADIACDKSDIAHDKADIARRILVDMLNAGLNPGIECYENLVQKLCSLKRYPEAINLVQVYMKMGRRLTSFLGNILLFHSLITPNVYHTCVKMRGEKEGESSPFSTLTVVIGVFSDCLKVNHSIEELVALCFPLDIYTYNLLLRRTTSYDMNQACELFNRIRQRGYEPNGWTYDIMVHGFSKHGRNYETKQWLEEMHHEGFYPTETTGRNVRKILFNGEY</sequence>
<feature type="repeat" description="PPR" evidence="3">
    <location>
        <begin position="842"/>
        <end position="876"/>
    </location>
</feature>
<dbReference type="AlphaFoldDB" id="A0A2K3PCB4"/>
<dbReference type="Gene3D" id="1.25.40.10">
    <property type="entry name" value="Tetratricopeptide repeat domain"/>
    <property type="match status" value="5"/>
</dbReference>
<evidence type="ECO:0000313" key="5">
    <source>
        <dbReference type="Proteomes" id="UP000236291"/>
    </source>
</evidence>
<reference evidence="4 5" key="2">
    <citation type="journal article" date="2017" name="Front. Plant Sci.">
        <title>Gene Classification and Mining of Molecular Markers Useful in Red Clover (Trifolium pratense) Breeding.</title>
        <authorList>
            <person name="Istvanek J."/>
            <person name="Dluhosova J."/>
            <person name="Dluhos P."/>
            <person name="Patkova L."/>
            <person name="Nedelnik J."/>
            <person name="Repkova J."/>
        </authorList>
    </citation>
    <scope>NUCLEOTIDE SEQUENCE [LARGE SCALE GENOMIC DNA]</scope>
    <source>
        <strain evidence="5">cv. Tatra</strain>
        <tissue evidence="4">Young leaves</tissue>
    </source>
</reference>
<dbReference type="PANTHER" id="PTHR47936">
    <property type="entry name" value="PPR_LONG DOMAIN-CONTAINING PROTEIN"/>
    <property type="match status" value="1"/>
</dbReference>
<dbReference type="PROSITE" id="PS51375">
    <property type="entry name" value="PPR"/>
    <property type="match status" value="4"/>
</dbReference>
<proteinExistence type="inferred from homology"/>
<reference evidence="4 5" key="1">
    <citation type="journal article" date="2014" name="Am. J. Bot.">
        <title>Genome assembly and annotation for red clover (Trifolium pratense; Fabaceae).</title>
        <authorList>
            <person name="Istvanek J."/>
            <person name="Jaros M."/>
            <person name="Krenek A."/>
            <person name="Repkova J."/>
        </authorList>
    </citation>
    <scope>NUCLEOTIDE SEQUENCE [LARGE SCALE GENOMIC DNA]</scope>
    <source>
        <strain evidence="5">cv. Tatra</strain>
        <tissue evidence="4">Young leaves</tissue>
    </source>
</reference>
<comment type="caution">
    <text evidence="4">The sequence shown here is derived from an EMBL/GenBank/DDBJ whole genome shotgun (WGS) entry which is preliminary data.</text>
</comment>
<dbReference type="Pfam" id="PF01535">
    <property type="entry name" value="PPR"/>
    <property type="match status" value="7"/>
</dbReference>
<dbReference type="Pfam" id="PF13041">
    <property type="entry name" value="PPR_2"/>
    <property type="match status" value="2"/>
</dbReference>
<evidence type="ECO:0000256" key="3">
    <source>
        <dbReference type="PROSITE-ProRule" id="PRU00708"/>
    </source>
</evidence>
<dbReference type="Proteomes" id="UP000236291">
    <property type="component" value="Unassembled WGS sequence"/>
</dbReference>
<evidence type="ECO:0000256" key="2">
    <source>
        <dbReference type="ARBA" id="ARBA00022737"/>
    </source>
</evidence>
<dbReference type="STRING" id="57577.A0A2K3PCB4"/>
<keyword evidence="2" id="KW-0677">Repeat</keyword>
<feature type="repeat" description="PPR" evidence="3">
    <location>
        <begin position="453"/>
        <end position="487"/>
    </location>
</feature>
<protein>
    <submittedName>
        <fullName evidence="4">Pentatricopeptide repeat-containing protein</fullName>
    </submittedName>
</protein>
<dbReference type="InterPro" id="IPR011990">
    <property type="entry name" value="TPR-like_helical_dom_sf"/>
</dbReference>
<evidence type="ECO:0000313" key="4">
    <source>
        <dbReference type="EMBL" id="PNY12930.1"/>
    </source>
</evidence>
<feature type="repeat" description="PPR" evidence="3">
    <location>
        <begin position="589"/>
        <end position="623"/>
    </location>
</feature>
<dbReference type="InterPro" id="IPR002885">
    <property type="entry name" value="PPR_rpt"/>
</dbReference>
<organism evidence="4 5">
    <name type="scientific">Trifolium pratense</name>
    <name type="common">Red clover</name>
    <dbReference type="NCBI Taxonomy" id="57577"/>
    <lineage>
        <taxon>Eukaryota</taxon>
        <taxon>Viridiplantae</taxon>
        <taxon>Streptophyta</taxon>
        <taxon>Embryophyta</taxon>
        <taxon>Tracheophyta</taxon>
        <taxon>Spermatophyta</taxon>
        <taxon>Magnoliopsida</taxon>
        <taxon>eudicotyledons</taxon>
        <taxon>Gunneridae</taxon>
        <taxon>Pentapetalae</taxon>
        <taxon>rosids</taxon>
        <taxon>fabids</taxon>
        <taxon>Fabales</taxon>
        <taxon>Fabaceae</taxon>
        <taxon>Papilionoideae</taxon>
        <taxon>50 kb inversion clade</taxon>
        <taxon>NPAAA clade</taxon>
        <taxon>Hologalegina</taxon>
        <taxon>IRL clade</taxon>
        <taxon>Trifolieae</taxon>
        <taxon>Trifolium</taxon>
    </lineage>
</organism>
<comment type="similarity">
    <text evidence="1">Belongs to the PPR family. P subfamily.</text>
</comment>
<name>A0A2K3PCB4_TRIPR</name>
<dbReference type="PANTHER" id="PTHR47936:SF1">
    <property type="entry name" value="PENTATRICOPEPTIDE REPEAT-CONTAINING PROTEIN GUN1, CHLOROPLASTIC"/>
    <property type="match status" value="1"/>
</dbReference>
<evidence type="ECO:0000256" key="1">
    <source>
        <dbReference type="ARBA" id="ARBA00007626"/>
    </source>
</evidence>